<accession>A0A1B9IW75</accession>
<name>A0A1B9IW75_9TREE</name>
<dbReference type="AlphaFoldDB" id="A0A1B9IW75"/>
<evidence type="ECO:0000259" key="2">
    <source>
        <dbReference type="Pfam" id="PF03235"/>
    </source>
</evidence>
<feature type="compositionally biased region" description="Low complexity" evidence="1">
    <location>
        <begin position="531"/>
        <end position="541"/>
    </location>
</feature>
<feature type="region of interest" description="Disordered" evidence="1">
    <location>
        <begin position="31"/>
        <end position="56"/>
    </location>
</feature>
<feature type="domain" description="GmrSD restriction endonucleases N-terminal" evidence="2">
    <location>
        <begin position="75"/>
        <end position="218"/>
    </location>
</feature>
<evidence type="ECO:0000313" key="4">
    <source>
        <dbReference type="Proteomes" id="UP000092583"/>
    </source>
</evidence>
<dbReference type="Proteomes" id="UP000092583">
    <property type="component" value="Unassembled WGS sequence"/>
</dbReference>
<feature type="region of interest" description="Disordered" evidence="1">
    <location>
        <begin position="486"/>
        <end position="541"/>
    </location>
</feature>
<proteinExistence type="predicted"/>
<dbReference type="PANTHER" id="PTHR39639:SF1">
    <property type="entry name" value="DUF262 DOMAIN-CONTAINING PROTEIN"/>
    <property type="match status" value="1"/>
</dbReference>
<feature type="compositionally biased region" description="Polar residues" evidence="1">
    <location>
        <begin position="490"/>
        <end position="505"/>
    </location>
</feature>
<organism evidence="3 4">
    <name type="scientific">Kwoniella mangroviensis CBS 10435</name>
    <dbReference type="NCBI Taxonomy" id="1331196"/>
    <lineage>
        <taxon>Eukaryota</taxon>
        <taxon>Fungi</taxon>
        <taxon>Dikarya</taxon>
        <taxon>Basidiomycota</taxon>
        <taxon>Agaricomycotina</taxon>
        <taxon>Tremellomycetes</taxon>
        <taxon>Tremellales</taxon>
        <taxon>Cryptococcaceae</taxon>
        <taxon>Kwoniella</taxon>
    </lineage>
</organism>
<feature type="region of interest" description="Disordered" evidence="1">
    <location>
        <begin position="417"/>
        <end position="472"/>
    </location>
</feature>
<dbReference type="EMBL" id="KI669460">
    <property type="protein sequence ID" value="OCF59777.1"/>
    <property type="molecule type" value="Genomic_DNA"/>
</dbReference>
<evidence type="ECO:0000256" key="1">
    <source>
        <dbReference type="SAM" id="MobiDB-lite"/>
    </source>
</evidence>
<dbReference type="OrthoDB" id="5419821at2759"/>
<feature type="compositionally biased region" description="Low complexity" evidence="1">
    <location>
        <begin position="446"/>
        <end position="472"/>
    </location>
</feature>
<protein>
    <recommendedName>
        <fullName evidence="2">GmrSD restriction endonucleases N-terminal domain-containing protein</fullName>
    </recommendedName>
</protein>
<sequence length="541" mass="60857">MPPKRSSTNVNYTAAGALSDDSEIDDLFDELSDDDEVDKKPKKKGPPNSAEIIKGQMSKPHNIMLSTKTLHDMIHTGNVKLDPDYQRDVVWSEPKMMLLIQSLFMNYYVPPIIFAVTKDEAGNTTHVCIDGKQRCTSILWFMDGKIPFESPNTRQKYWYNKFAGHRGQQLPRDLKTQFDLIQMTAVEYYDMTDIQQRDVFQRVQLGVQLSTAEKLQAHGGPWPDWIGELIKKYVTADETLGKQLNWVTNRGRIFQNLLGFVATARESSPNKIWTPGATALKNFVARGDAPDQDFKNRVSLALSIFINIAYNHFDEAFGTTTTTRIAPVEFWFSGYLIYSRMGFLSVRSLAQEIGKMRAMIRTHVPGNVSANTLVFGLLSDHINGIPKKRRLNEVPAAEQYEADDDVDERDARALKRSRRAEELDPTYNDEWTERPMVEQPKIATRAKATSTNNSNDASSSSTPVVQAQPRPAPVNVAAALSSRPIAGLPTPQTAQPVNGQQNLNGVAQPVPNGLGNTSQQWRDYTEARIKQQYPQSFSQQQ</sequence>
<dbReference type="InterPro" id="IPR004919">
    <property type="entry name" value="GmrSD_N"/>
</dbReference>
<keyword evidence="4" id="KW-1185">Reference proteome</keyword>
<evidence type="ECO:0000313" key="3">
    <source>
        <dbReference type="EMBL" id="OCF59777.1"/>
    </source>
</evidence>
<dbReference type="STRING" id="1331196.A0A1B9IW75"/>
<reference evidence="3 4" key="1">
    <citation type="submission" date="2013-07" db="EMBL/GenBank/DDBJ databases">
        <title>The Genome Sequence of Kwoniella mangroviensis CBS10435.</title>
        <authorList>
            <consortium name="The Broad Institute Genome Sequencing Platform"/>
            <person name="Cuomo C."/>
            <person name="Litvintseva A."/>
            <person name="Chen Y."/>
            <person name="Heitman J."/>
            <person name="Sun S."/>
            <person name="Springer D."/>
            <person name="Dromer F."/>
            <person name="Young S.K."/>
            <person name="Zeng Q."/>
            <person name="Gargeya S."/>
            <person name="Fitzgerald M."/>
            <person name="Abouelleil A."/>
            <person name="Alvarado L."/>
            <person name="Berlin A.M."/>
            <person name="Chapman S.B."/>
            <person name="Dewar J."/>
            <person name="Goldberg J."/>
            <person name="Griggs A."/>
            <person name="Gujja S."/>
            <person name="Hansen M."/>
            <person name="Howarth C."/>
            <person name="Imamovic A."/>
            <person name="Larimer J."/>
            <person name="McCowan C."/>
            <person name="Murphy C."/>
            <person name="Pearson M."/>
            <person name="Priest M."/>
            <person name="Roberts A."/>
            <person name="Saif S."/>
            <person name="Shea T."/>
            <person name="Sykes S."/>
            <person name="Wortman J."/>
            <person name="Nusbaum C."/>
            <person name="Birren B."/>
        </authorList>
    </citation>
    <scope>NUCLEOTIDE SEQUENCE [LARGE SCALE GENOMIC DNA]</scope>
    <source>
        <strain evidence="3 4">CBS 10435</strain>
    </source>
</reference>
<gene>
    <name evidence="3" type="ORF">L486_02450</name>
</gene>
<dbReference type="Pfam" id="PF03235">
    <property type="entry name" value="GmrSD_N"/>
    <property type="match status" value="1"/>
</dbReference>
<dbReference type="PANTHER" id="PTHR39639">
    <property type="entry name" value="CHROMOSOME 16, WHOLE GENOME SHOTGUN SEQUENCE"/>
    <property type="match status" value="1"/>
</dbReference>
<reference evidence="4" key="2">
    <citation type="submission" date="2013-12" db="EMBL/GenBank/DDBJ databases">
        <title>Evolution of pathogenesis and genome organization in the Tremellales.</title>
        <authorList>
            <person name="Cuomo C."/>
            <person name="Litvintseva A."/>
            <person name="Heitman J."/>
            <person name="Chen Y."/>
            <person name="Sun S."/>
            <person name="Springer D."/>
            <person name="Dromer F."/>
            <person name="Young S."/>
            <person name="Zeng Q."/>
            <person name="Chapman S."/>
            <person name="Gujja S."/>
            <person name="Saif S."/>
            <person name="Birren B."/>
        </authorList>
    </citation>
    <scope>NUCLEOTIDE SEQUENCE [LARGE SCALE GENOMIC DNA]</scope>
    <source>
        <strain evidence="4">CBS 10435</strain>
    </source>
</reference>